<sequence length="1323" mass="149583">MGDEEDTQSQETSCETQKKRSKIVFLDPSAMNSDSQAVNDDTSNLLNKDDFEKYEKMLGKGLTATRGRGRPKGARNKPKETPKVKYDDEKTWASDESDHQKSRSLIKKRSKPKKSAMDEEFDSDDEYFARLEAEIAQEEIANKKAREQKKMQKSLTQTTHSIFRGRGRGRGRPSAEMYQGLEHISNRVTKRIMPGKDSSHRATTDRGIVRTDLHNIQELDQNLIDEIVGPEPELDSNKDDHEVPLPPSPSHFDQAMDEGPQAPNLESEQLAEDELYLNANILRMDPAKLRRRAPPLNLPHSTGDLCCPDNYLLDLLSLYEPFRCYHRVLRISPIRVEDFIAALTSPDDSCLLAEVHICLMRALLREDDVTGTMHAVSDSRESANLSLYLLDRITWPHLLDSYLTSILKSESAAKRASLAGPLRSSQGRTTPNTLTGASPEPPLDTQTFGSIEHLSLLTRMFVAAMATQQSITVLANTNPSGANVAGGADKFLSAAMFTEDVIPLPRDYPRVHISQRIALLQGLVSLFMATGPVRTEIMRVTLPPHEDFCRICHLSGELLCCERCTAVFHLKCFNPPIKEVPSSSWLCPVCEKHSALGLDGLSASEKILYSARKTPLGTDRAGRIYWHTARRIVVEVVDYFQREPALRGIQPGITDDWEELSLQAAVSRRESGTCPTSLEPLSDDDDLEAVAHFSDLSTSCTDSDLSLDDSPSPSKTKKRKRFYKHRCNPPIAYCDEPKAYYYSTLAQVQVLRQCLSPKWEPLLCHRLDKLLAESLADEMAITEQITKQGFQDFVKLLDKHEPQLGKVATWPVLLEQEAKKGEQICARNSLTAPMDMSPLEPLSGDESDHDIKPPTSSPIKLKQENADETPDETETKFTSLTLEKLDDGPFELVSVNVDQHQLRFPIHETGHSQLEQVHSVLTEAELTEMMRNCALPSKNSEWVKVVGAGVEKMKGVPYRVGDEGRWKLWLNYYSYEYGILYPPNQREDIEVNIALSKKQHLEERERRKPLYSKFALIEPFTLSNWDWIPTVTNKENKNWDQRALQFGPMDSRQLVRTIKLTLAYMEQNLPFGTLSPVWMAKREEWFRALASASSSADLAQSVLALESVIRPMTMHRTWNIGLGNLTLDRNTSAQRDEDKRIRFMDRNNSLVSGFMDMQLLARAIKLGHELPSASLVTTKNRKPIKHTVWKFKGEEYRRVGGDGWSWSASCRPSLDDLLSKPRSPPLQFHEPQPFAKNAGIQHGLGWTAMPHYLEQEKPEHAPKPSECRGHVLQPLTGIPLYLSKPRKNYSIPPDQIYIAPHEDEPEPNPKLEESWHSCVNVSR</sequence>
<evidence type="ECO:0000259" key="9">
    <source>
        <dbReference type="PROSITE" id="PS50827"/>
    </source>
</evidence>
<feature type="compositionally biased region" description="Basic and acidic residues" evidence="7">
    <location>
        <begin position="47"/>
        <end position="58"/>
    </location>
</feature>
<dbReference type="InterPro" id="IPR018501">
    <property type="entry name" value="DDT_dom"/>
</dbReference>
<feature type="domain" description="PHD-type" evidence="8">
    <location>
        <begin position="546"/>
        <end position="593"/>
    </location>
</feature>
<feature type="region of interest" description="Disordered" evidence="7">
    <location>
        <begin position="229"/>
        <end position="262"/>
    </location>
</feature>
<dbReference type="InterPro" id="IPR011011">
    <property type="entry name" value="Znf_FYVE_PHD"/>
</dbReference>
<dbReference type="PROSITE" id="PS01359">
    <property type="entry name" value="ZF_PHD_1"/>
    <property type="match status" value="1"/>
</dbReference>
<feature type="non-terminal residue" evidence="10">
    <location>
        <position position="1323"/>
    </location>
</feature>
<dbReference type="InterPro" id="IPR038028">
    <property type="entry name" value="BPTF"/>
</dbReference>
<comment type="subcellular location">
    <subcellularLocation>
        <location evidence="1">Nucleus</location>
    </subcellularLocation>
</comment>
<dbReference type="GO" id="GO:0005634">
    <property type="term" value="C:nucleus"/>
    <property type="evidence" value="ECO:0007669"/>
    <property type="project" value="UniProtKB-SubCell"/>
</dbReference>
<evidence type="ECO:0000256" key="2">
    <source>
        <dbReference type="ARBA" id="ARBA00022723"/>
    </source>
</evidence>
<evidence type="ECO:0000256" key="4">
    <source>
        <dbReference type="ARBA" id="ARBA00022833"/>
    </source>
</evidence>
<dbReference type="PROSITE" id="PS50827">
    <property type="entry name" value="DDT"/>
    <property type="match status" value="1"/>
</dbReference>
<dbReference type="Gene3D" id="3.30.40.10">
    <property type="entry name" value="Zinc/RING finger domain, C3HC4 (zinc finger)"/>
    <property type="match status" value="1"/>
</dbReference>
<evidence type="ECO:0000313" key="10">
    <source>
        <dbReference type="EMBL" id="KAL3314104.1"/>
    </source>
</evidence>
<evidence type="ECO:0000256" key="3">
    <source>
        <dbReference type="ARBA" id="ARBA00022771"/>
    </source>
</evidence>
<gene>
    <name evidence="10" type="primary">GOLGA7_3</name>
    <name evidence="10" type="ORF">Ciccas_007283</name>
</gene>
<feature type="compositionally biased region" description="Polar residues" evidence="7">
    <location>
        <begin position="30"/>
        <end position="46"/>
    </location>
</feature>
<keyword evidence="2" id="KW-0479">Metal-binding</keyword>
<evidence type="ECO:0000256" key="6">
    <source>
        <dbReference type="PROSITE-ProRule" id="PRU00146"/>
    </source>
</evidence>
<feature type="domain" description="DDT" evidence="9">
    <location>
        <begin position="309"/>
        <end position="369"/>
    </location>
</feature>
<feature type="compositionally biased region" description="Low complexity" evidence="7">
    <location>
        <begin position="698"/>
        <end position="714"/>
    </location>
</feature>
<dbReference type="PANTHER" id="PTHR45975:SF2">
    <property type="entry name" value="NUCLEOSOME-REMODELING FACTOR SUBUNIT BPTF"/>
    <property type="match status" value="1"/>
</dbReference>
<keyword evidence="4" id="KW-0862">Zinc</keyword>
<feature type="region of interest" description="Disordered" evidence="7">
    <location>
        <begin position="830"/>
        <end position="874"/>
    </location>
</feature>
<evidence type="ECO:0000256" key="7">
    <source>
        <dbReference type="SAM" id="MobiDB-lite"/>
    </source>
</evidence>
<comment type="caution">
    <text evidence="10">The sequence shown here is derived from an EMBL/GenBank/DDBJ whole genome shotgun (WGS) entry which is preliminary data.</text>
</comment>
<dbReference type="InterPro" id="IPR019787">
    <property type="entry name" value="Znf_PHD-finger"/>
</dbReference>
<feature type="compositionally biased region" description="Basic residues" evidence="7">
    <location>
        <begin position="67"/>
        <end position="76"/>
    </location>
</feature>
<dbReference type="SMART" id="SM00571">
    <property type="entry name" value="DDT"/>
    <property type="match status" value="1"/>
</dbReference>
<feature type="region of interest" description="Disordered" evidence="7">
    <location>
        <begin position="698"/>
        <end position="719"/>
    </location>
</feature>
<dbReference type="PROSITE" id="PS50016">
    <property type="entry name" value="ZF_PHD_2"/>
    <property type="match status" value="1"/>
</dbReference>
<accession>A0ABD2Q3B5</accession>
<dbReference type="SUPFAM" id="SSF57903">
    <property type="entry name" value="FYVE/PHD zinc finger"/>
    <property type="match status" value="1"/>
</dbReference>
<keyword evidence="3 6" id="KW-0863">Zinc-finger</keyword>
<dbReference type="InterPro" id="IPR001965">
    <property type="entry name" value="Znf_PHD"/>
</dbReference>
<feature type="region of interest" description="Disordered" evidence="7">
    <location>
        <begin position="1297"/>
        <end position="1323"/>
    </location>
</feature>
<keyword evidence="11" id="KW-1185">Reference proteome</keyword>
<evidence type="ECO:0000259" key="8">
    <source>
        <dbReference type="PROSITE" id="PS50016"/>
    </source>
</evidence>
<dbReference type="InterPro" id="IPR013083">
    <property type="entry name" value="Znf_RING/FYVE/PHD"/>
</dbReference>
<dbReference type="Pfam" id="PF02791">
    <property type="entry name" value="DDT"/>
    <property type="match status" value="1"/>
</dbReference>
<feature type="compositionally biased region" description="Basic residues" evidence="7">
    <location>
        <begin position="102"/>
        <end position="114"/>
    </location>
</feature>
<feature type="compositionally biased region" description="Basic and acidic residues" evidence="7">
    <location>
        <begin position="77"/>
        <end position="101"/>
    </location>
</feature>
<dbReference type="SMART" id="SM00249">
    <property type="entry name" value="PHD"/>
    <property type="match status" value="1"/>
</dbReference>
<reference evidence="10 11" key="1">
    <citation type="submission" date="2024-11" db="EMBL/GenBank/DDBJ databases">
        <title>Adaptive evolution of stress response genes in parasites aligns with host niche diversity.</title>
        <authorList>
            <person name="Hahn C."/>
            <person name="Resl P."/>
        </authorList>
    </citation>
    <scope>NUCLEOTIDE SEQUENCE [LARGE SCALE GENOMIC DNA]</scope>
    <source>
        <strain evidence="10">EGGRZ-B1_66</strain>
        <tissue evidence="10">Body</tissue>
    </source>
</reference>
<feature type="region of interest" description="Disordered" evidence="7">
    <location>
        <begin position="1"/>
        <end position="123"/>
    </location>
</feature>
<proteinExistence type="predicted"/>
<dbReference type="InterPro" id="IPR019786">
    <property type="entry name" value="Zinc_finger_PHD-type_CS"/>
</dbReference>
<dbReference type="PANTHER" id="PTHR45975">
    <property type="entry name" value="NUCLEOSOME-REMODELING FACTOR SUBUNIT BPTF"/>
    <property type="match status" value="1"/>
</dbReference>
<dbReference type="CDD" id="cd15532">
    <property type="entry name" value="PHD2_CHD_II"/>
    <property type="match status" value="1"/>
</dbReference>
<evidence type="ECO:0000313" key="11">
    <source>
        <dbReference type="Proteomes" id="UP001626550"/>
    </source>
</evidence>
<name>A0ABD2Q3B5_9PLAT</name>
<keyword evidence="5" id="KW-0539">Nucleus</keyword>
<organism evidence="10 11">
    <name type="scientific">Cichlidogyrus casuarinus</name>
    <dbReference type="NCBI Taxonomy" id="1844966"/>
    <lineage>
        <taxon>Eukaryota</taxon>
        <taxon>Metazoa</taxon>
        <taxon>Spiralia</taxon>
        <taxon>Lophotrochozoa</taxon>
        <taxon>Platyhelminthes</taxon>
        <taxon>Monogenea</taxon>
        <taxon>Monopisthocotylea</taxon>
        <taxon>Dactylogyridea</taxon>
        <taxon>Ancyrocephalidae</taxon>
        <taxon>Cichlidogyrus</taxon>
    </lineage>
</organism>
<dbReference type="Pfam" id="PF00628">
    <property type="entry name" value="PHD"/>
    <property type="match status" value="1"/>
</dbReference>
<dbReference type="GO" id="GO:0008270">
    <property type="term" value="F:zinc ion binding"/>
    <property type="evidence" value="ECO:0007669"/>
    <property type="project" value="UniProtKB-KW"/>
</dbReference>
<dbReference type="Proteomes" id="UP001626550">
    <property type="component" value="Unassembled WGS sequence"/>
</dbReference>
<evidence type="ECO:0000256" key="1">
    <source>
        <dbReference type="ARBA" id="ARBA00004123"/>
    </source>
</evidence>
<protein>
    <submittedName>
        <fullName evidence="10">Golgin subfamily A member 7</fullName>
    </submittedName>
</protein>
<dbReference type="EMBL" id="JBJKFK010001095">
    <property type="protein sequence ID" value="KAL3314104.1"/>
    <property type="molecule type" value="Genomic_DNA"/>
</dbReference>
<evidence type="ECO:0000256" key="5">
    <source>
        <dbReference type="ARBA" id="ARBA00023242"/>
    </source>
</evidence>
<feature type="region of interest" description="Disordered" evidence="7">
    <location>
        <begin position="418"/>
        <end position="445"/>
    </location>
</feature>
<feature type="compositionally biased region" description="Polar residues" evidence="7">
    <location>
        <begin position="423"/>
        <end position="436"/>
    </location>
</feature>